<evidence type="ECO:0000313" key="2">
    <source>
        <dbReference type="EMBL" id="MCK7611945.1"/>
    </source>
</evidence>
<feature type="region of interest" description="Disordered" evidence="1">
    <location>
        <begin position="81"/>
        <end position="103"/>
    </location>
</feature>
<dbReference type="Proteomes" id="UP001431221">
    <property type="component" value="Unassembled WGS sequence"/>
</dbReference>
<keyword evidence="3" id="KW-1185">Reference proteome</keyword>
<evidence type="ECO:0000256" key="1">
    <source>
        <dbReference type="SAM" id="MobiDB-lite"/>
    </source>
</evidence>
<accession>A0ABT0GR82</accession>
<organism evidence="2 3">
    <name type="scientific">Roseibium sediminicola</name>
    <dbReference type="NCBI Taxonomy" id="2933272"/>
    <lineage>
        <taxon>Bacteria</taxon>
        <taxon>Pseudomonadati</taxon>
        <taxon>Pseudomonadota</taxon>
        <taxon>Alphaproteobacteria</taxon>
        <taxon>Hyphomicrobiales</taxon>
        <taxon>Stappiaceae</taxon>
        <taxon>Roseibium</taxon>
    </lineage>
</organism>
<protein>
    <submittedName>
        <fullName evidence="2">Uncharacterized protein</fullName>
    </submittedName>
</protein>
<proteinExistence type="predicted"/>
<evidence type="ECO:0000313" key="3">
    <source>
        <dbReference type="Proteomes" id="UP001431221"/>
    </source>
</evidence>
<dbReference type="RefSeq" id="WP_248152675.1">
    <property type="nucleotide sequence ID" value="NZ_JALNMJ010000004.1"/>
</dbReference>
<reference evidence="2" key="1">
    <citation type="submission" date="2022-04" db="EMBL/GenBank/DDBJ databases">
        <title>Roseibium sp. CAU 1639 isolated from mud.</title>
        <authorList>
            <person name="Kim W."/>
        </authorList>
    </citation>
    <scope>NUCLEOTIDE SEQUENCE</scope>
    <source>
        <strain evidence="2">CAU 1639</strain>
    </source>
</reference>
<name>A0ABT0GR82_9HYPH</name>
<comment type="caution">
    <text evidence="2">The sequence shown here is derived from an EMBL/GenBank/DDBJ whole genome shotgun (WGS) entry which is preliminary data.</text>
</comment>
<gene>
    <name evidence="2" type="ORF">M0H32_07220</name>
</gene>
<sequence length="168" mass="18459">MLTRPNALFSEIGTQAIERGLADPVLSAFFETVMTAPRGEVQQGLKPYLPYLSLCSDKMKDGAPPPIFYVGRESGQRTLFGEDWATPTSPASGLRTPDPDLERASAEGYGKALDGTPYYGYARTEVHVNGETFEVAFERLIVAVRPALQSSVRFCAYFGVIQDLRRTS</sequence>
<dbReference type="EMBL" id="JALNMJ010000004">
    <property type="protein sequence ID" value="MCK7611945.1"/>
    <property type="molecule type" value="Genomic_DNA"/>
</dbReference>